<gene>
    <name evidence="1" type="primary">Acey_s0217.g2390</name>
    <name evidence="1" type="ORF">Y032_0217g2390</name>
</gene>
<evidence type="ECO:0000313" key="2">
    <source>
        <dbReference type="Proteomes" id="UP000024635"/>
    </source>
</evidence>
<dbReference type="EMBL" id="JARK01001553">
    <property type="protein sequence ID" value="EYB90612.1"/>
    <property type="molecule type" value="Genomic_DNA"/>
</dbReference>
<organism evidence="1 2">
    <name type="scientific">Ancylostoma ceylanicum</name>
    <dbReference type="NCBI Taxonomy" id="53326"/>
    <lineage>
        <taxon>Eukaryota</taxon>
        <taxon>Metazoa</taxon>
        <taxon>Ecdysozoa</taxon>
        <taxon>Nematoda</taxon>
        <taxon>Chromadorea</taxon>
        <taxon>Rhabditida</taxon>
        <taxon>Rhabditina</taxon>
        <taxon>Rhabditomorpha</taxon>
        <taxon>Strongyloidea</taxon>
        <taxon>Ancylostomatidae</taxon>
        <taxon>Ancylostomatinae</taxon>
        <taxon>Ancylostoma</taxon>
    </lineage>
</organism>
<keyword evidence="2" id="KW-1185">Reference proteome</keyword>
<accession>A0A016SJR6</accession>
<dbReference type="Proteomes" id="UP000024635">
    <property type="component" value="Unassembled WGS sequence"/>
</dbReference>
<sequence>MPFLHGSSLNRCRQQINMPLRPSFYSPLHSLSCLREDTVRGSRSRRPSLPVIHQQAVLNTTSTASTSTAAAAMSSVGHTKARRPSLVEFHDAMVSFRCFFVEGVDCGCGGCGGGSETYRGMFEVLLLTLVTRLEPPVIVLVPPKCRACFSLSRLRLEFFLGPLLRR</sequence>
<protein>
    <submittedName>
        <fullName evidence="1">Uncharacterized protein</fullName>
    </submittedName>
</protein>
<proteinExistence type="predicted"/>
<comment type="caution">
    <text evidence="1">The sequence shown here is derived from an EMBL/GenBank/DDBJ whole genome shotgun (WGS) entry which is preliminary data.</text>
</comment>
<evidence type="ECO:0000313" key="1">
    <source>
        <dbReference type="EMBL" id="EYB90612.1"/>
    </source>
</evidence>
<dbReference type="OrthoDB" id="10608392at2759"/>
<dbReference type="AlphaFoldDB" id="A0A016SJR6"/>
<reference evidence="2" key="1">
    <citation type="journal article" date="2015" name="Nat. Genet.">
        <title>The genome and transcriptome of the zoonotic hookworm Ancylostoma ceylanicum identify infection-specific gene families.</title>
        <authorList>
            <person name="Schwarz E.M."/>
            <person name="Hu Y."/>
            <person name="Antoshechkin I."/>
            <person name="Miller M.M."/>
            <person name="Sternberg P.W."/>
            <person name="Aroian R.V."/>
        </authorList>
    </citation>
    <scope>NUCLEOTIDE SEQUENCE</scope>
    <source>
        <strain evidence="2">HY135</strain>
    </source>
</reference>
<name>A0A016SJR6_9BILA</name>